<evidence type="ECO:0000313" key="4">
    <source>
        <dbReference type="Proteomes" id="UP000000768"/>
    </source>
</evidence>
<proteinExistence type="predicted"/>
<evidence type="ECO:0000313" key="3">
    <source>
        <dbReference type="EMBL" id="OQU84716.1"/>
    </source>
</evidence>
<dbReference type="InterPro" id="IPR008889">
    <property type="entry name" value="VQ"/>
</dbReference>
<gene>
    <name evidence="3" type="ORF">SORBI_3004G111800</name>
</gene>
<dbReference type="FunCoup" id="A0A1Z5RMW2">
    <property type="interactions" value="1"/>
</dbReference>
<dbReference type="InterPro" id="IPR039608">
    <property type="entry name" value="VQ_1/10"/>
</dbReference>
<evidence type="ECO:0000259" key="2">
    <source>
        <dbReference type="Pfam" id="PF05678"/>
    </source>
</evidence>
<keyword evidence="4" id="KW-1185">Reference proteome</keyword>
<feature type="region of interest" description="Disordered" evidence="1">
    <location>
        <begin position="1"/>
        <end position="28"/>
    </location>
</feature>
<dbReference type="Proteomes" id="UP000000768">
    <property type="component" value="Chromosome 4"/>
</dbReference>
<evidence type="ECO:0000256" key="1">
    <source>
        <dbReference type="SAM" id="MobiDB-lite"/>
    </source>
</evidence>
<feature type="compositionally biased region" description="Low complexity" evidence="1">
    <location>
        <begin position="88"/>
        <end position="100"/>
    </location>
</feature>
<feature type="domain" description="VQ" evidence="2">
    <location>
        <begin position="36"/>
        <end position="61"/>
    </location>
</feature>
<dbReference type="EMBL" id="CM000763">
    <property type="protein sequence ID" value="OQU84716.1"/>
    <property type="molecule type" value="Genomic_DNA"/>
</dbReference>
<dbReference type="AlphaFoldDB" id="A0A1Z5RMW2"/>
<dbReference type="OMA" id="PYVEEMG"/>
<sequence length="164" mass="17781">MHSRLLHQPALDTSKSSQGRSSMDSKNVGVKVTYIETQFVTSDEAGFKDLVQRLTGRSAAPAPAPAPHRQLPCRPDDDDDGRRRGWSRRTTAAAAGAGPQQGAYQYPVLADVRPAAVTVSSRTPPYVEEMGLLHGFVDRADFSDLFHVVGASERSDGCYGSFPY</sequence>
<organism evidence="3 4">
    <name type="scientific">Sorghum bicolor</name>
    <name type="common">Sorghum</name>
    <name type="synonym">Sorghum vulgare</name>
    <dbReference type="NCBI Taxonomy" id="4558"/>
    <lineage>
        <taxon>Eukaryota</taxon>
        <taxon>Viridiplantae</taxon>
        <taxon>Streptophyta</taxon>
        <taxon>Embryophyta</taxon>
        <taxon>Tracheophyta</taxon>
        <taxon>Spermatophyta</taxon>
        <taxon>Magnoliopsida</taxon>
        <taxon>Liliopsida</taxon>
        <taxon>Poales</taxon>
        <taxon>Poaceae</taxon>
        <taxon>PACMAD clade</taxon>
        <taxon>Panicoideae</taxon>
        <taxon>Andropogonodae</taxon>
        <taxon>Andropogoneae</taxon>
        <taxon>Sorghinae</taxon>
        <taxon>Sorghum</taxon>
    </lineage>
</organism>
<dbReference type="Pfam" id="PF05678">
    <property type="entry name" value="VQ"/>
    <property type="match status" value="1"/>
</dbReference>
<protein>
    <recommendedName>
        <fullName evidence="2">VQ domain-containing protein</fullName>
    </recommendedName>
</protein>
<reference evidence="3 4" key="1">
    <citation type="journal article" date="2009" name="Nature">
        <title>The Sorghum bicolor genome and the diversification of grasses.</title>
        <authorList>
            <person name="Paterson A.H."/>
            <person name="Bowers J.E."/>
            <person name="Bruggmann R."/>
            <person name="Dubchak I."/>
            <person name="Grimwood J."/>
            <person name="Gundlach H."/>
            <person name="Haberer G."/>
            <person name="Hellsten U."/>
            <person name="Mitros T."/>
            <person name="Poliakov A."/>
            <person name="Schmutz J."/>
            <person name="Spannagl M."/>
            <person name="Tang H."/>
            <person name="Wang X."/>
            <person name="Wicker T."/>
            <person name="Bharti A.K."/>
            <person name="Chapman J."/>
            <person name="Feltus F.A."/>
            <person name="Gowik U."/>
            <person name="Grigoriev I.V."/>
            <person name="Lyons E."/>
            <person name="Maher C.A."/>
            <person name="Martis M."/>
            <person name="Narechania A."/>
            <person name="Otillar R.P."/>
            <person name="Penning B.W."/>
            <person name="Salamov A.A."/>
            <person name="Wang Y."/>
            <person name="Zhang L."/>
            <person name="Carpita N.C."/>
            <person name="Freeling M."/>
            <person name="Gingle A.R."/>
            <person name="Hash C.T."/>
            <person name="Keller B."/>
            <person name="Klein P."/>
            <person name="Kresovich S."/>
            <person name="McCann M.C."/>
            <person name="Ming R."/>
            <person name="Peterson D.G."/>
            <person name="Mehboob-ur-Rahman"/>
            <person name="Ware D."/>
            <person name="Westhoff P."/>
            <person name="Mayer K.F."/>
            <person name="Messing J."/>
            <person name="Rokhsar D.S."/>
        </authorList>
    </citation>
    <scope>NUCLEOTIDE SEQUENCE [LARGE SCALE GENOMIC DNA]</scope>
    <source>
        <strain evidence="4">cv. BTx623</strain>
    </source>
</reference>
<dbReference type="Gramene" id="OQU84716">
    <property type="protein sequence ID" value="OQU84716"/>
    <property type="gene ID" value="SORBI_3004G111800"/>
</dbReference>
<feature type="compositionally biased region" description="Polar residues" evidence="1">
    <location>
        <begin position="11"/>
        <end position="25"/>
    </location>
</feature>
<dbReference type="eggNOG" id="ENOG502T9BY">
    <property type="taxonomic scope" value="Eukaryota"/>
</dbReference>
<dbReference type="InParanoid" id="A0A1Z5RMW2"/>
<dbReference type="PANTHER" id="PTHR34777">
    <property type="entry name" value="VQ MOTIF-CONTAINING PROTEIN 10"/>
    <property type="match status" value="1"/>
</dbReference>
<dbReference type="PANTHER" id="PTHR34777:SF18">
    <property type="entry name" value="OS02G0251800 PROTEIN"/>
    <property type="match status" value="1"/>
</dbReference>
<accession>A0A1Z5RMW2</accession>
<feature type="region of interest" description="Disordered" evidence="1">
    <location>
        <begin position="54"/>
        <end position="100"/>
    </location>
</feature>
<name>A0A1Z5RMW2_SORBI</name>
<reference evidence="4" key="2">
    <citation type="journal article" date="2018" name="Plant J.">
        <title>The Sorghum bicolor reference genome: improved assembly, gene annotations, a transcriptome atlas, and signatures of genome organization.</title>
        <authorList>
            <person name="McCormick R.F."/>
            <person name="Truong S.K."/>
            <person name="Sreedasyam A."/>
            <person name="Jenkins J."/>
            <person name="Shu S."/>
            <person name="Sims D."/>
            <person name="Kennedy M."/>
            <person name="Amirebrahimi M."/>
            <person name="Weers B.D."/>
            <person name="McKinley B."/>
            <person name="Mattison A."/>
            <person name="Morishige D.T."/>
            <person name="Grimwood J."/>
            <person name="Schmutz J."/>
            <person name="Mullet J.E."/>
        </authorList>
    </citation>
    <scope>NUCLEOTIDE SEQUENCE [LARGE SCALE GENOMIC DNA]</scope>
    <source>
        <strain evidence="4">cv. BTx623</strain>
    </source>
</reference>
<dbReference type="OrthoDB" id="691083at2759"/>